<dbReference type="Pfam" id="PF14226">
    <property type="entry name" value="DIOX_N"/>
    <property type="match status" value="1"/>
</dbReference>
<evidence type="ECO:0000256" key="2">
    <source>
        <dbReference type="ARBA" id="ARBA00022723"/>
    </source>
</evidence>
<feature type="domain" description="Fe2OG dioxygenase" evidence="6">
    <location>
        <begin position="248"/>
        <end position="349"/>
    </location>
</feature>
<comment type="similarity">
    <text evidence="5">Belongs to the iron/ascorbate-dependent oxidoreductase family.</text>
</comment>
<dbReference type="Gramene" id="OPUNC02G22740.1">
    <property type="protein sequence ID" value="OPUNC02G22740.1"/>
    <property type="gene ID" value="OPUNC02G22740"/>
</dbReference>
<dbReference type="GO" id="GO:0046872">
    <property type="term" value="F:metal ion binding"/>
    <property type="evidence" value="ECO:0007669"/>
    <property type="project" value="UniProtKB-KW"/>
</dbReference>
<keyword evidence="3 5" id="KW-0560">Oxidoreductase</keyword>
<dbReference type="Gene3D" id="2.60.120.330">
    <property type="entry name" value="B-lactam Antibiotic, Isopenicillin N Synthase, Chain"/>
    <property type="match status" value="1"/>
</dbReference>
<keyword evidence="4 5" id="KW-0408">Iron</keyword>
<dbReference type="Pfam" id="PF03171">
    <property type="entry name" value="2OG-FeII_Oxy"/>
    <property type="match status" value="1"/>
</dbReference>
<dbReference type="InterPro" id="IPR005123">
    <property type="entry name" value="Oxoglu/Fe-dep_dioxygenase_dom"/>
</dbReference>
<accession>A0A0E0K2N6</accession>
<proteinExistence type="inferred from homology"/>
<dbReference type="PRINTS" id="PR00682">
    <property type="entry name" value="IPNSYNTHASE"/>
</dbReference>
<dbReference type="PROSITE" id="PS51471">
    <property type="entry name" value="FE2OG_OXY"/>
    <property type="match status" value="1"/>
</dbReference>
<organism evidence="7">
    <name type="scientific">Oryza punctata</name>
    <name type="common">Red rice</name>
    <dbReference type="NCBI Taxonomy" id="4537"/>
    <lineage>
        <taxon>Eukaryota</taxon>
        <taxon>Viridiplantae</taxon>
        <taxon>Streptophyta</taxon>
        <taxon>Embryophyta</taxon>
        <taxon>Tracheophyta</taxon>
        <taxon>Spermatophyta</taxon>
        <taxon>Magnoliopsida</taxon>
        <taxon>Liliopsida</taxon>
        <taxon>Poales</taxon>
        <taxon>Poaceae</taxon>
        <taxon>BOP clade</taxon>
        <taxon>Oryzoideae</taxon>
        <taxon>Oryzeae</taxon>
        <taxon>Oryzinae</taxon>
        <taxon>Oryza</taxon>
    </lineage>
</organism>
<dbReference type="EnsemblPlants" id="OPUNC02G22740.1">
    <property type="protein sequence ID" value="OPUNC02G22740.1"/>
    <property type="gene ID" value="OPUNC02G22740"/>
</dbReference>
<dbReference type="HOGENOM" id="CLU_010119_15_1_1"/>
<protein>
    <recommendedName>
        <fullName evidence="6">Fe2OG dioxygenase domain-containing protein</fullName>
    </recommendedName>
</protein>
<dbReference type="AlphaFoldDB" id="A0A0E0K2N6"/>
<reference evidence="7" key="2">
    <citation type="submission" date="2018-05" db="EMBL/GenBank/DDBJ databases">
        <title>OpunRS2 (Oryza punctata Reference Sequence Version 2).</title>
        <authorList>
            <person name="Zhang J."/>
            <person name="Kudrna D."/>
            <person name="Lee S."/>
            <person name="Talag J."/>
            <person name="Welchert J."/>
            <person name="Wing R.A."/>
        </authorList>
    </citation>
    <scope>NUCLEOTIDE SEQUENCE [LARGE SCALE GENOMIC DNA]</scope>
</reference>
<evidence type="ECO:0000259" key="6">
    <source>
        <dbReference type="PROSITE" id="PS51471"/>
    </source>
</evidence>
<dbReference type="InterPro" id="IPR044861">
    <property type="entry name" value="IPNS-like_FE2OG_OXY"/>
</dbReference>
<sequence>MPAIADCAAEPPLADSYYTLLRLGGDDDGVGQHDDACTKVTTTPAPWDEVVITQPVWECELPMIDIGCLTAAGATGRGQHQAAAGAEERAACAAAIAAAAAEWGFFQVVNHGVAQELLEAMRREQARLFRLPFETKSSAGLLNDSYRWGTPTATSLRQLSWSEAFHLPLAGISGKACNYGDLTSLRSAKQQYTDFATNTISCRVGVYRDVTREVADAMSRLARALARVLGESLLGHAAGERFPEGCDDATCFLRLNRYPPCPFSPDDAFGLVPHTDSDFLTVLCQDHVGGLQLTKGSRWVAVKPIPGALIVNIGDLFQAWSNNRYKSVEHRVMTNATTERYSVAYFLCPSYDSPIGTCREPSPYKAFTFGEYRRRVQEDVKKTGKKTGLSNFLV</sequence>
<dbReference type="eggNOG" id="KOG0143">
    <property type="taxonomic scope" value="Eukaryota"/>
</dbReference>
<dbReference type="OMA" id="CEEPSLY"/>
<keyword evidence="2 5" id="KW-0479">Metal-binding</keyword>
<dbReference type="PANTHER" id="PTHR47990">
    <property type="entry name" value="2-OXOGLUTARATE (2OG) AND FE(II)-DEPENDENT OXYGENASE SUPERFAMILY PROTEIN-RELATED"/>
    <property type="match status" value="1"/>
</dbReference>
<keyword evidence="8" id="KW-1185">Reference proteome</keyword>
<dbReference type="InterPro" id="IPR027443">
    <property type="entry name" value="IPNS-like_sf"/>
</dbReference>
<dbReference type="InterPro" id="IPR026992">
    <property type="entry name" value="DIOX_N"/>
</dbReference>
<evidence type="ECO:0000256" key="4">
    <source>
        <dbReference type="ARBA" id="ARBA00023004"/>
    </source>
</evidence>
<evidence type="ECO:0000256" key="5">
    <source>
        <dbReference type="RuleBase" id="RU003682"/>
    </source>
</evidence>
<reference evidence="7" key="1">
    <citation type="submission" date="2015-04" db="UniProtKB">
        <authorList>
            <consortium name="EnsemblPlants"/>
        </authorList>
    </citation>
    <scope>IDENTIFICATION</scope>
</reference>
<dbReference type="GO" id="GO:0016491">
    <property type="term" value="F:oxidoreductase activity"/>
    <property type="evidence" value="ECO:0007669"/>
    <property type="project" value="UniProtKB-KW"/>
</dbReference>
<comment type="cofactor">
    <cofactor evidence="1">
        <name>L-ascorbate</name>
        <dbReference type="ChEBI" id="CHEBI:38290"/>
    </cofactor>
</comment>
<name>A0A0E0K2N6_ORYPU</name>
<evidence type="ECO:0000256" key="1">
    <source>
        <dbReference type="ARBA" id="ARBA00001961"/>
    </source>
</evidence>
<evidence type="ECO:0000256" key="3">
    <source>
        <dbReference type="ARBA" id="ARBA00023002"/>
    </source>
</evidence>
<dbReference type="Proteomes" id="UP000026962">
    <property type="component" value="Chromosome 2"/>
</dbReference>
<evidence type="ECO:0000313" key="8">
    <source>
        <dbReference type="Proteomes" id="UP000026962"/>
    </source>
</evidence>
<evidence type="ECO:0000313" key="7">
    <source>
        <dbReference type="EnsemblPlants" id="OPUNC02G22740.1"/>
    </source>
</evidence>
<dbReference type="SUPFAM" id="SSF51197">
    <property type="entry name" value="Clavaminate synthase-like"/>
    <property type="match status" value="1"/>
</dbReference>
<dbReference type="InterPro" id="IPR050231">
    <property type="entry name" value="Iron_ascorbate_oxido_reductase"/>
</dbReference>
<dbReference type="STRING" id="4537.A0A0E0K2N6"/>